<evidence type="ECO:0000256" key="1">
    <source>
        <dbReference type="SAM" id="MobiDB-lite"/>
    </source>
</evidence>
<dbReference type="GO" id="GO:0035438">
    <property type="term" value="F:cyclic-di-GMP binding"/>
    <property type="evidence" value="ECO:0007669"/>
    <property type="project" value="InterPro"/>
</dbReference>
<evidence type="ECO:0000259" key="2">
    <source>
        <dbReference type="Pfam" id="PF07238"/>
    </source>
</evidence>
<dbReference type="Proteomes" id="UP000571950">
    <property type="component" value="Unassembled WGS sequence"/>
</dbReference>
<comment type="caution">
    <text evidence="3">The sequence shown here is derived from an EMBL/GenBank/DDBJ whole genome shotgun (WGS) entry which is preliminary data.</text>
</comment>
<evidence type="ECO:0000313" key="3">
    <source>
        <dbReference type="EMBL" id="MBB3927658.1"/>
    </source>
</evidence>
<sequence>MNGLQSEDAMTTEGQDSPEGGTADRRTGARQISVLINAGIVHRGDDALCRIRNLSTGGVMIECPLPLAVDDPVELHLRSGSHVRGTVRWAKEGQAGVAFDDPASAALVGATQQPAPKRVSIRRQPESASPIGHPVFRRNCWAHLSAGNMKGRTPVLQISPAGIIVENCVEWGGERLFSVTIEGLGRYSARLDNPLCVEDAETAALIFVEPVLYRTFNEWLIATPRRAESEPAVPPENGCPAGRHGARGLDLTEQS</sequence>
<organism evidence="3 4">
    <name type="scientific">Sphingobium jiangsuense</name>
    <dbReference type="NCBI Taxonomy" id="870476"/>
    <lineage>
        <taxon>Bacteria</taxon>
        <taxon>Pseudomonadati</taxon>
        <taxon>Pseudomonadota</taxon>
        <taxon>Alphaproteobacteria</taxon>
        <taxon>Sphingomonadales</taxon>
        <taxon>Sphingomonadaceae</taxon>
        <taxon>Sphingobium</taxon>
    </lineage>
</organism>
<dbReference type="Gene3D" id="2.40.10.220">
    <property type="entry name" value="predicted glycosyltransferase like domains"/>
    <property type="match status" value="1"/>
</dbReference>
<evidence type="ECO:0000313" key="4">
    <source>
        <dbReference type="Proteomes" id="UP000571950"/>
    </source>
</evidence>
<feature type="region of interest" description="Disordered" evidence="1">
    <location>
        <begin position="227"/>
        <end position="255"/>
    </location>
</feature>
<name>A0A7W6FR65_9SPHN</name>
<proteinExistence type="predicted"/>
<dbReference type="InterPro" id="IPR009875">
    <property type="entry name" value="PilZ_domain"/>
</dbReference>
<feature type="domain" description="PilZ" evidence="2">
    <location>
        <begin position="24"/>
        <end position="102"/>
    </location>
</feature>
<reference evidence="3 4" key="1">
    <citation type="submission" date="2020-08" db="EMBL/GenBank/DDBJ databases">
        <title>Genomic Encyclopedia of Type Strains, Phase IV (KMG-IV): sequencing the most valuable type-strain genomes for metagenomic binning, comparative biology and taxonomic classification.</title>
        <authorList>
            <person name="Goeker M."/>
        </authorList>
    </citation>
    <scope>NUCLEOTIDE SEQUENCE [LARGE SCALE GENOMIC DNA]</scope>
    <source>
        <strain evidence="3 4">DSM 26189</strain>
    </source>
</reference>
<accession>A0A7W6FR65</accession>
<dbReference type="AlphaFoldDB" id="A0A7W6FR65"/>
<dbReference type="SUPFAM" id="SSF141371">
    <property type="entry name" value="PilZ domain-like"/>
    <property type="match status" value="1"/>
</dbReference>
<feature type="region of interest" description="Disordered" evidence="1">
    <location>
        <begin position="1"/>
        <end position="27"/>
    </location>
</feature>
<dbReference type="Pfam" id="PF07238">
    <property type="entry name" value="PilZ"/>
    <property type="match status" value="1"/>
</dbReference>
<gene>
    <name evidence="3" type="ORF">GGR43_003391</name>
</gene>
<keyword evidence="4" id="KW-1185">Reference proteome</keyword>
<dbReference type="RefSeq" id="WP_188073129.1">
    <property type="nucleotide sequence ID" value="NZ_BSPS01000116.1"/>
</dbReference>
<protein>
    <recommendedName>
        <fullName evidence="2">PilZ domain-containing protein</fullName>
    </recommendedName>
</protein>
<dbReference type="EMBL" id="JACIDT010000014">
    <property type="protein sequence ID" value="MBB3927658.1"/>
    <property type="molecule type" value="Genomic_DNA"/>
</dbReference>
<feature type="compositionally biased region" description="Polar residues" evidence="1">
    <location>
        <begin position="1"/>
        <end position="15"/>
    </location>
</feature>